<keyword evidence="1" id="KW-0812">Transmembrane</keyword>
<organism evidence="2 3">
    <name type="scientific">Sinomonas terrae</name>
    <dbReference type="NCBI Taxonomy" id="2908838"/>
    <lineage>
        <taxon>Bacteria</taxon>
        <taxon>Bacillati</taxon>
        <taxon>Actinomycetota</taxon>
        <taxon>Actinomycetes</taxon>
        <taxon>Micrococcales</taxon>
        <taxon>Micrococcaceae</taxon>
        <taxon>Sinomonas</taxon>
    </lineage>
</organism>
<proteinExistence type="predicted"/>
<sequence>MRALFRLSRAVVVALTTVLLAAGAHTAGGGSLPDPLIVTGVLALVTLPVIALAGRRISAPIMLAVLGAGQFGLHDAFNALSVSASTTAALGPNAGHVHVLGVLGESAAGGHTHSDSTAMLLAHAIATVLTALLLARGESAVWALLGWFRPLVRLLVAITPLARPSVPAFTEAALPRAWRSLRLPARRGPPSAFTVS</sequence>
<gene>
    <name evidence="2" type="ORF">L0M17_00415</name>
</gene>
<evidence type="ECO:0000313" key="2">
    <source>
        <dbReference type="EMBL" id="MCH6468461.1"/>
    </source>
</evidence>
<name>A0ABS9TVS8_9MICC</name>
<accession>A0ABS9TVS8</accession>
<evidence type="ECO:0000256" key="1">
    <source>
        <dbReference type="SAM" id="Phobius"/>
    </source>
</evidence>
<dbReference type="RefSeq" id="WP_241050187.1">
    <property type="nucleotide sequence ID" value="NZ_JAKZBV010000001.1"/>
</dbReference>
<dbReference type="Proteomes" id="UP001202922">
    <property type="component" value="Unassembled WGS sequence"/>
</dbReference>
<comment type="caution">
    <text evidence="2">The sequence shown here is derived from an EMBL/GenBank/DDBJ whole genome shotgun (WGS) entry which is preliminary data.</text>
</comment>
<reference evidence="2 3" key="1">
    <citation type="submission" date="2022-03" db="EMBL/GenBank/DDBJ databases">
        <title>Sinomonas sp. isolated from a soil.</title>
        <authorList>
            <person name="Han J."/>
            <person name="Kim D.-U."/>
        </authorList>
    </citation>
    <scope>NUCLEOTIDE SEQUENCE [LARGE SCALE GENOMIC DNA]</scope>
    <source>
        <strain evidence="2 3">5-5</strain>
    </source>
</reference>
<feature type="transmembrane region" description="Helical" evidence="1">
    <location>
        <begin position="36"/>
        <end position="54"/>
    </location>
</feature>
<evidence type="ECO:0000313" key="3">
    <source>
        <dbReference type="Proteomes" id="UP001202922"/>
    </source>
</evidence>
<dbReference type="EMBL" id="JAKZBV010000001">
    <property type="protein sequence ID" value="MCH6468461.1"/>
    <property type="molecule type" value="Genomic_DNA"/>
</dbReference>
<keyword evidence="3" id="KW-1185">Reference proteome</keyword>
<protein>
    <recommendedName>
        <fullName evidence="4">Integral membrane protein</fullName>
    </recommendedName>
</protein>
<evidence type="ECO:0008006" key="4">
    <source>
        <dbReference type="Google" id="ProtNLM"/>
    </source>
</evidence>
<keyword evidence="1" id="KW-0472">Membrane</keyword>
<keyword evidence="1" id="KW-1133">Transmembrane helix</keyword>